<evidence type="ECO:0000256" key="7">
    <source>
        <dbReference type="ARBA" id="ARBA00060399"/>
    </source>
</evidence>
<sequence>MSQPLTTVAGISFRQPPPLCSFLFIIVLLVATFYTLHHPDATPPHLFSPNTHNSLTLRRLFLSSASNATVSSYLHSLTRHPHLAGTKPSLDTLNYVLTHFQSLRLDDTRVVEYEALLSYPTHISVTARFSNNTTVEFDLNDDVSSSSGVVTPYHAYSPSGSAQGTVVFVNRGEERDYRALEVIGVSVRGCLVLARKGETLGRGVVVKIAETKGALGVLIYDEKDGGALGGIERGTVMRGIGDPVSPGWPGVVGGEKLSLDDDRVSRRFPKIPSLPLSLHNAEIILASLGGARAPVEWRSGRVGSSQRVGPGRVVVNMTLQGEMKMKKIHNSGTVVFVNHGEERDYRALEVIGVSVRGCLVLARKGETLGRGVVVKIAETKGALGVLIYDEKDGGALGGIERGTVMRGIGDPVSPGWPGVVGGEKLSLDDDRVSRRFPKIPSLPLSLHNAEIILASLGGARAPVEWRSGRVGSSQRVGPGRVVVNMTLQGEMKMKKIHNVVATIRGSEEPDRYVILGNHRDAWTYGAVDPNSGTSALLDIGRGFSLLLESGWRPRRTILLCSWDAEEFGMIGSTEWVEEHVLNLGASAVAYLNVDCAVQGSGFFAGATPQLDSVLVDALKLVQDPADVTLTVEETFKSQNNNIERLSRVDSDFSGFLHHAGIPSIDMYYGADYPVYHTAFDSYDWMIRNADPFFHRHVAMAGIWGLLGIILADEPVLPFDYISYAEQLQVFFIYSLHL</sequence>
<comment type="subcellular location">
    <subcellularLocation>
        <location evidence="7">Endomembrane system</location>
        <topology evidence="7">Single-pass type II membrane protein</topology>
    </subcellularLocation>
</comment>
<dbReference type="GO" id="GO:0004181">
    <property type="term" value="F:metallocarboxypeptidase activity"/>
    <property type="evidence" value="ECO:0007669"/>
    <property type="project" value="UniProtKB-EC"/>
</dbReference>
<dbReference type="FunFam" id="3.40.630.10:FF:000164">
    <property type="entry name" value="Os01g0740650 protein"/>
    <property type="match status" value="1"/>
</dbReference>
<dbReference type="Gene3D" id="3.40.630.10">
    <property type="entry name" value="Zn peptidases"/>
    <property type="match status" value="2"/>
</dbReference>
<keyword evidence="1 9" id="KW-0812">Transmembrane</keyword>
<dbReference type="InterPro" id="IPR046450">
    <property type="entry name" value="PA_dom_sf"/>
</dbReference>
<dbReference type="Pfam" id="PF04389">
    <property type="entry name" value="Peptidase_M28"/>
    <property type="match status" value="1"/>
</dbReference>
<protein>
    <recommendedName>
        <fullName evidence="8">glutamate carboxypeptidase II</fullName>
        <ecNumber evidence="8">3.4.17.21</ecNumber>
    </recommendedName>
</protein>
<dbReference type="InterPro" id="IPR039373">
    <property type="entry name" value="Peptidase_M28B"/>
</dbReference>
<comment type="caution">
    <text evidence="11">The sequence shown here is derived from an EMBL/GenBank/DDBJ whole genome shotgun (WGS) entry which is preliminary data.</text>
</comment>
<dbReference type="EMBL" id="QGKX02000996">
    <property type="protein sequence ID" value="KAF3557170.1"/>
    <property type="molecule type" value="Genomic_DNA"/>
</dbReference>
<evidence type="ECO:0000313" key="11">
    <source>
        <dbReference type="EMBL" id="KAF3557170.1"/>
    </source>
</evidence>
<evidence type="ECO:0000256" key="5">
    <source>
        <dbReference type="ARBA" id="ARBA00023180"/>
    </source>
</evidence>
<keyword evidence="3 9" id="KW-1133">Transmembrane helix</keyword>
<evidence type="ECO:0000256" key="8">
    <source>
        <dbReference type="ARBA" id="ARBA00066561"/>
    </source>
</evidence>
<dbReference type="Gene3D" id="3.50.30.30">
    <property type="match status" value="2"/>
</dbReference>
<dbReference type="PANTHER" id="PTHR10404">
    <property type="entry name" value="N-ACETYLATED-ALPHA-LINKED ACIDIC DIPEPTIDASE"/>
    <property type="match status" value="1"/>
</dbReference>
<dbReference type="EC" id="3.4.17.21" evidence="8"/>
<organism evidence="11 12">
    <name type="scientific">Brassica cretica</name>
    <name type="common">Mustard</name>
    <dbReference type="NCBI Taxonomy" id="69181"/>
    <lineage>
        <taxon>Eukaryota</taxon>
        <taxon>Viridiplantae</taxon>
        <taxon>Streptophyta</taxon>
        <taxon>Embryophyta</taxon>
        <taxon>Tracheophyta</taxon>
        <taxon>Spermatophyta</taxon>
        <taxon>Magnoliopsida</taxon>
        <taxon>eudicotyledons</taxon>
        <taxon>Gunneridae</taxon>
        <taxon>Pentapetalae</taxon>
        <taxon>rosids</taxon>
        <taxon>malvids</taxon>
        <taxon>Brassicales</taxon>
        <taxon>Brassicaceae</taxon>
        <taxon>Brassiceae</taxon>
        <taxon>Brassica</taxon>
    </lineage>
</organism>
<evidence type="ECO:0000256" key="2">
    <source>
        <dbReference type="ARBA" id="ARBA00022968"/>
    </source>
</evidence>
<accession>A0A8S9R3Q0</accession>
<keyword evidence="5" id="KW-0325">Glycoprotein</keyword>
<feature type="domain" description="Peptidase M28" evidence="10">
    <location>
        <begin position="498"/>
        <end position="683"/>
    </location>
</feature>
<dbReference type="Proteomes" id="UP000712600">
    <property type="component" value="Unassembled WGS sequence"/>
</dbReference>
<dbReference type="CDD" id="cd08022">
    <property type="entry name" value="M28_PSMA_like"/>
    <property type="match status" value="1"/>
</dbReference>
<dbReference type="GO" id="GO:0012505">
    <property type="term" value="C:endomembrane system"/>
    <property type="evidence" value="ECO:0007669"/>
    <property type="project" value="UniProtKB-SubCell"/>
</dbReference>
<evidence type="ECO:0000256" key="1">
    <source>
        <dbReference type="ARBA" id="ARBA00022692"/>
    </source>
</evidence>
<proteinExistence type="predicted"/>
<name>A0A8S9R3Q0_BRACR</name>
<keyword evidence="4 9" id="KW-0472">Membrane</keyword>
<feature type="transmembrane region" description="Helical" evidence="9">
    <location>
        <begin position="19"/>
        <end position="36"/>
    </location>
</feature>
<evidence type="ECO:0000256" key="4">
    <source>
        <dbReference type="ARBA" id="ARBA00023136"/>
    </source>
</evidence>
<dbReference type="SUPFAM" id="SSF53187">
    <property type="entry name" value="Zn-dependent exopeptidases"/>
    <property type="match status" value="1"/>
</dbReference>
<comment type="catalytic activity">
    <reaction evidence="6">
        <text>Release of an unsubstituted, C-terminal glutamyl residue, typically from Ac-Asp-Glu or folylpoly-gamma-glutamates.</text>
        <dbReference type="EC" id="3.4.17.21"/>
    </reaction>
</comment>
<gene>
    <name evidence="11" type="ORF">F2Q69_00015225</name>
</gene>
<keyword evidence="2" id="KW-0735">Signal-anchor</keyword>
<evidence type="ECO:0000256" key="3">
    <source>
        <dbReference type="ARBA" id="ARBA00022989"/>
    </source>
</evidence>
<evidence type="ECO:0000256" key="9">
    <source>
        <dbReference type="SAM" id="Phobius"/>
    </source>
</evidence>
<dbReference type="SUPFAM" id="SSF52025">
    <property type="entry name" value="PA domain"/>
    <property type="match status" value="2"/>
</dbReference>
<dbReference type="PANTHER" id="PTHR10404:SF75">
    <property type="entry name" value="GLUTAMATE CARBOXYPEPTIDASE AMP1-RELATED"/>
    <property type="match status" value="1"/>
</dbReference>
<dbReference type="AlphaFoldDB" id="A0A8S9R3Q0"/>
<evidence type="ECO:0000256" key="6">
    <source>
        <dbReference type="ARBA" id="ARBA00052003"/>
    </source>
</evidence>
<evidence type="ECO:0000259" key="10">
    <source>
        <dbReference type="Pfam" id="PF04389"/>
    </source>
</evidence>
<dbReference type="InterPro" id="IPR007484">
    <property type="entry name" value="Peptidase_M28"/>
</dbReference>
<reference evidence="11" key="1">
    <citation type="submission" date="2019-12" db="EMBL/GenBank/DDBJ databases">
        <title>Genome sequencing and annotation of Brassica cretica.</title>
        <authorList>
            <person name="Studholme D.J."/>
            <person name="Sarris P."/>
        </authorList>
    </citation>
    <scope>NUCLEOTIDE SEQUENCE</scope>
    <source>
        <strain evidence="11">PFS-109/04</strain>
        <tissue evidence="11">Leaf</tissue>
    </source>
</reference>
<evidence type="ECO:0000313" key="12">
    <source>
        <dbReference type="Proteomes" id="UP000712600"/>
    </source>
</evidence>